<evidence type="ECO:0000313" key="1">
    <source>
        <dbReference type="EMBL" id="KRY97377.1"/>
    </source>
</evidence>
<proteinExistence type="predicted"/>
<accession>A0A0V1GGH1</accession>
<evidence type="ECO:0000313" key="2">
    <source>
        <dbReference type="Proteomes" id="UP000054826"/>
    </source>
</evidence>
<feature type="non-terminal residue" evidence="1">
    <location>
        <position position="116"/>
    </location>
</feature>
<gene>
    <name evidence="1" type="ORF">T4C_3625</name>
</gene>
<name>A0A0V1GGH1_TRIPS</name>
<organism evidence="1 2">
    <name type="scientific">Trichinella pseudospiralis</name>
    <name type="common">Parasitic roundworm</name>
    <dbReference type="NCBI Taxonomy" id="6337"/>
    <lineage>
        <taxon>Eukaryota</taxon>
        <taxon>Metazoa</taxon>
        <taxon>Ecdysozoa</taxon>
        <taxon>Nematoda</taxon>
        <taxon>Enoplea</taxon>
        <taxon>Dorylaimia</taxon>
        <taxon>Trichinellida</taxon>
        <taxon>Trichinellidae</taxon>
        <taxon>Trichinella</taxon>
    </lineage>
</organism>
<dbReference type="Proteomes" id="UP000054826">
    <property type="component" value="Unassembled WGS sequence"/>
</dbReference>
<dbReference type="AlphaFoldDB" id="A0A0V1GGH1"/>
<dbReference type="EMBL" id="JYDV01002704">
    <property type="protein sequence ID" value="KRY97377.1"/>
    <property type="molecule type" value="Genomic_DNA"/>
</dbReference>
<protein>
    <submittedName>
        <fullName evidence="1">Uncharacterized protein</fullName>
    </submittedName>
</protein>
<comment type="caution">
    <text evidence="1">The sequence shown here is derived from an EMBL/GenBank/DDBJ whole genome shotgun (WGS) entry which is preliminary data.</text>
</comment>
<sequence>LCVGPAEVLEIEEQISMTERLYRETDALQVELELSLEEEERMMAEDDWSKYRKGFRERKARALALRSNGSDQPGRLDDQGNALLSGPEMVTAATTAHELAARLPRCDLPKFSGDFT</sequence>
<reference evidence="1 2" key="1">
    <citation type="submission" date="2015-01" db="EMBL/GenBank/DDBJ databases">
        <title>Evolution of Trichinella species and genotypes.</title>
        <authorList>
            <person name="Korhonen P.K."/>
            <person name="Edoardo P."/>
            <person name="Giuseppe L.R."/>
            <person name="Gasser R.B."/>
        </authorList>
    </citation>
    <scope>NUCLEOTIDE SEQUENCE [LARGE SCALE GENOMIC DNA]</scope>
    <source>
        <strain evidence="1">ISS176</strain>
    </source>
</reference>
<feature type="non-terminal residue" evidence="1">
    <location>
        <position position="1"/>
    </location>
</feature>